<feature type="region of interest" description="Disordered" evidence="1">
    <location>
        <begin position="1"/>
        <end position="29"/>
    </location>
</feature>
<evidence type="ECO:0008006" key="4">
    <source>
        <dbReference type="Google" id="ProtNLM"/>
    </source>
</evidence>
<name>A0A4D6KUS5_VIGUN</name>
<gene>
    <name evidence="2" type="ORF">DEO72_LG1g2656</name>
</gene>
<protein>
    <recommendedName>
        <fullName evidence="4">Transposase</fullName>
    </recommendedName>
</protein>
<feature type="region of interest" description="Disordered" evidence="1">
    <location>
        <begin position="163"/>
        <end position="185"/>
    </location>
</feature>
<organism evidence="2 3">
    <name type="scientific">Vigna unguiculata</name>
    <name type="common">Cowpea</name>
    <dbReference type="NCBI Taxonomy" id="3917"/>
    <lineage>
        <taxon>Eukaryota</taxon>
        <taxon>Viridiplantae</taxon>
        <taxon>Streptophyta</taxon>
        <taxon>Embryophyta</taxon>
        <taxon>Tracheophyta</taxon>
        <taxon>Spermatophyta</taxon>
        <taxon>Magnoliopsida</taxon>
        <taxon>eudicotyledons</taxon>
        <taxon>Gunneridae</taxon>
        <taxon>Pentapetalae</taxon>
        <taxon>rosids</taxon>
        <taxon>fabids</taxon>
        <taxon>Fabales</taxon>
        <taxon>Fabaceae</taxon>
        <taxon>Papilionoideae</taxon>
        <taxon>50 kb inversion clade</taxon>
        <taxon>NPAAA clade</taxon>
        <taxon>indigoferoid/millettioid clade</taxon>
        <taxon>Phaseoleae</taxon>
        <taxon>Vigna</taxon>
    </lineage>
</organism>
<evidence type="ECO:0000256" key="1">
    <source>
        <dbReference type="SAM" id="MobiDB-lite"/>
    </source>
</evidence>
<evidence type="ECO:0000313" key="3">
    <source>
        <dbReference type="Proteomes" id="UP000501690"/>
    </source>
</evidence>
<dbReference type="Pfam" id="PF03004">
    <property type="entry name" value="Transposase_24"/>
    <property type="match status" value="1"/>
</dbReference>
<dbReference type="AlphaFoldDB" id="A0A4D6KUS5"/>
<evidence type="ECO:0000313" key="2">
    <source>
        <dbReference type="EMBL" id="QCD79019.1"/>
    </source>
</evidence>
<accession>A0A4D6KUS5</accession>
<proteinExistence type="predicted"/>
<dbReference type="EMBL" id="CP039345">
    <property type="protein sequence ID" value="QCD79019.1"/>
    <property type="molecule type" value="Genomic_DNA"/>
</dbReference>
<sequence length="547" mass="61511">MGKEVTSENKMKLAAKDEGNDHHLDIPKVKSSKELLRRLQVKREKGSTVVATKAPLIVPNGQFNLSNFEVRSQNKNTLSSSVEPPIKPSQNMVTVEVMNGKRKGPFLSNKETVQTINESRAKIRAISRSLIAVQAKKNAKNKVNTLGEKSKSNPELIKASLQEVGNSNAKQQPPKKGKSGDVSSKRTQNFMGEWMSTIDMFHQKNAKKVITQGEKSKSRLQLLEASLREVGNSNKQPPNLGILGDVTSKRIQNVIHEGVNIVDKTKENQKFVKRVEVERDTSKGNEKKKRPLTEGYQSIVGNEFDVKKQPTRLCGSMMLGGVHIPEDHFKQLIVYWKNTTIQSISEKNTISRRKQKYMHRMGPINFARVRAELSAGKKDGEKVSRVEMFIKTRQGRSCRKGKAVDKETLDTISKLEGSMQNSSTENVEKTFESMFGKEKPGRVRCYGRTVTPSLFKRNQEIAAIKKGYDMKIDGMAKRIEGLETMMTLILKQQNPDLNEDDIEHMMSLAFGKENSAIAPRSSASTHVPCFDQVDQKPQENIAEQMEE</sequence>
<reference evidence="2 3" key="1">
    <citation type="submission" date="2019-04" db="EMBL/GenBank/DDBJ databases">
        <title>An improved genome assembly and genetic linkage map for asparagus bean, Vigna unguiculata ssp. sesquipedialis.</title>
        <authorList>
            <person name="Xia Q."/>
            <person name="Zhang R."/>
            <person name="Dong Y."/>
        </authorList>
    </citation>
    <scope>NUCLEOTIDE SEQUENCE [LARGE SCALE GENOMIC DNA]</scope>
    <source>
        <tissue evidence="2">Leaf</tissue>
    </source>
</reference>
<keyword evidence="3" id="KW-1185">Reference proteome</keyword>
<dbReference type="Proteomes" id="UP000501690">
    <property type="component" value="Linkage Group LG1"/>
</dbReference>
<dbReference type="InterPro" id="IPR004252">
    <property type="entry name" value="Probable_transposase_24"/>
</dbReference>